<keyword evidence="4" id="KW-0336">GPI-anchor</keyword>
<name>A0AAN8QWA6_9TELE</name>
<evidence type="ECO:0000313" key="11">
    <source>
        <dbReference type="EMBL" id="KAK6318274.1"/>
    </source>
</evidence>
<comment type="caution">
    <text evidence="11">The sequence shown here is derived from an EMBL/GenBank/DDBJ whole genome shotgun (WGS) entry which is preliminary data.</text>
</comment>
<keyword evidence="7" id="KW-0325">Glycoprotein</keyword>
<dbReference type="Proteomes" id="UP001356427">
    <property type="component" value="Unassembled WGS sequence"/>
</dbReference>
<evidence type="ECO:0000256" key="3">
    <source>
        <dbReference type="ARBA" id="ARBA00022475"/>
    </source>
</evidence>
<evidence type="ECO:0000256" key="1">
    <source>
        <dbReference type="ARBA" id="ARBA00004609"/>
    </source>
</evidence>
<feature type="compositionally biased region" description="Polar residues" evidence="9">
    <location>
        <begin position="259"/>
        <end position="270"/>
    </location>
</feature>
<reference evidence="11 12" key="1">
    <citation type="submission" date="2021-04" db="EMBL/GenBank/DDBJ databases">
        <authorList>
            <person name="De Guttry C."/>
            <person name="Zahm M."/>
            <person name="Klopp C."/>
            <person name="Cabau C."/>
            <person name="Louis A."/>
            <person name="Berthelot C."/>
            <person name="Parey E."/>
            <person name="Roest Crollius H."/>
            <person name="Montfort J."/>
            <person name="Robinson-Rechavi M."/>
            <person name="Bucao C."/>
            <person name="Bouchez O."/>
            <person name="Gislard M."/>
            <person name="Lluch J."/>
            <person name="Milhes M."/>
            <person name="Lampietro C."/>
            <person name="Lopez Roques C."/>
            <person name="Donnadieu C."/>
            <person name="Braasch I."/>
            <person name="Desvignes T."/>
            <person name="Postlethwait J."/>
            <person name="Bobe J."/>
            <person name="Wedekind C."/>
            <person name="Guiguen Y."/>
        </authorList>
    </citation>
    <scope>NUCLEOTIDE SEQUENCE [LARGE SCALE GENOMIC DNA]</scope>
    <source>
        <strain evidence="11">Cs_M1</strain>
        <tissue evidence="11">Blood</tissue>
    </source>
</reference>
<accession>A0AAN8QWA6</accession>
<comment type="similarity">
    <text evidence="2">Belongs to the neuritin family.</text>
</comment>
<feature type="region of interest" description="Disordered" evidence="9">
    <location>
        <begin position="251"/>
        <end position="277"/>
    </location>
</feature>
<keyword evidence="12" id="KW-1185">Reference proteome</keyword>
<dbReference type="GO" id="GO:0003676">
    <property type="term" value="F:nucleic acid binding"/>
    <property type="evidence" value="ECO:0007669"/>
    <property type="project" value="InterPro"/>
</dbReference>
<evidence type="ECO:0000256" key="4">
    <source>
        <dbReference type="ARBA" id="ARBA00022622"/>
    </source>
</evidence>
<dbReference type="PANTHER" id="PTHR15902:SF2">
    <property type="entry name" value="NEURITIN-LIKE PROTEIN"/>
    <property type="match status" value="1"/>
</dbReference>
<evidence type="ECO:0000259" key="10">
    <source>
        <dbReference type="Pfam" id="PF13358"/>
    </source>
</evidence>
<proteinExistence type="inferred from homology"/>
<dbReference type="GO" id="GO:0098552">
    <property type="term" value="C:side of membrane"/>
    <property type="evidence" value="ECO:0007669"/>
    <property type="project" value="UniProtKB-KW"/>
</dbReference>
<feature type="domain" description="Tc1-like transposase DDE" evidence="10">
    <location>
        <begin position="26"/>
        <end position="88"/>
    </location>
</feature>
<evidence type="ECO:0000256" key="8">
    <source>
        <dbReference type="ARBA" id="ARBA00023288"/>
    </source>
</evidence>
<organism evidence="11 12">
    <name type="scientific">Coregonus suidteri</name>
    <dbReference type="NCBI Taxonomy" id="861788"/>
    <lineage>
        <taxon>Eukaryota</taxon>
        <taxon>Metazoa</taxon>
        <taxon>Chordata</taxon>
        <taxon>Craniata</taxon>
        <taxon>Vertebrata</taxon>
        <taxon>Euteleostomi</taxon>
        <taxon>Actinopterygii</taxon>
        <taxon>Neopterygii</taxon>
        <taxon>Teleostei</taxon>
        <taxon>Protacanthopterygii</taxon>
        <taxon>Salmoniformes</taxon>
        <taxon>Salmonidae</taxon>
        <taxon>Coregoninae</taxon>
        <taxon>Coregonus</taxon>
    </lineage>
</organism>
<dbReference type="InterPro" id="IPR038717">
    <property type="entry name" value="Tc1-like_DDE_dom"/>
</dbReference>
<keyword evidence="5" id="KW-0732">Signal</keyword>
<evidence type="ECO:0000256" key="5">
    <source>
        <dbReference type="ARBA" id="ARBA00022729"/>
    </source>
</evidence>
<keyword evidence="8" id="KW-0449">Lipoprotein</keyword>
<dbReference type="InterPro" id="IPR026144">
    <property type="entry name" value="Neuritin_fam"/>
</dbReference>
<dbReference type="AlphaFoldDB" id="A0AAN8QWA6"/>
<comment type="subcellular location">
    <subcellularLocation>
        <location evidence="1">Cell membrane</location>
        <topology evidence="1">Lipid-anchor</topology>
        <topology evidence="1">GPI-anchor</topology>
    </subcellularLocation>
</comment>
<dbReference type="InterPro" id="IPR036397">
    <property type="entry name" value="RNaseH_sf"/>
</dbReference>
<feature type="region of interest" description="Disordered" evidence="9">
    <location>
        <begin position="110"/>
        <end position="129"/>
    </location>
</feature>
<dbReference type="PANTHER" id="PTHR15902">
    <property type="entry name" value="NEURITIN-RELATED"/>
    <property type="match status" value="1"/>
</dbReference>
<gene>
    <name evidence="11" type="ORF">J4Q44_G00115650</name>
</gene>
<dbReference type="Pfam" id="PF15056">
    <property type="entry name" value="NRN1"/>
    <property type="match status" value="1"/>
</dbReference>
<evidence type="ECO:0000256" key="2">
    <source>
        <dbReference type="ARBA" id="ARBA00008377"/>
    </source>
</evidence>
<dbReference type="Gene3D" id="3.30.420.10">
    <property type="entry name" value="Ribonuclease H-like superfamily/Ribonuclease H"/>
    <property type="match status" value="1"/>
</dbReference>
<evidence type="ECO:0000256" key="7">
    <source>
        <dbReference type="ARBA" id="ARBA00023180"/>
    </source>
</evidence>
<sequence length="299" mass="33360">MDGAMYREILANNLLPSVRALKMGRGWVFQHDNDPKHTARATKEWLRKKHLKVLEWPSQSPDLNPIEHLWRELKVRIAQRQPRNLKDLEKQGFKSGVESLNKRCEMKQQLSVTPLHTPPSAKAENEYSKNGGCSGSSVPLFLSHAMLSPAVVGPCPSSAASTRRCHSIYKGFAQCLMALGDSLTDSAQKDEDTQEIHTICKSWDEFHDCANVAMAWCPDEASAVWESLRQESKKMQFSGNLYDMCSSRNQPAANADALSPSNQEEINQESLKAHAHRPGPASSFLLPSCLSFLLLSPAY</sequence>
<keyword evidence="3" id="KW-1003">Cell membrane</keyword>
<dbReference type="EMBL" id="JAGTTL010000009">
    <property type="protein sequence ID" value="KAK6318274.1"/>
    <property type="molecule type" value="Genomic_DNA"/>
</dbReference>
<protein>
    <recommendedName>
        <fullName evidence="10">Tc1-like transposase DDE domain-containing protein</fullName>
    </recommendedName>
</protein>
<dbReference type="GO" id="GO:0005886">
    <property type="term" value="C:plasma membrane"/>
    <property type="evidence" value="ECO:0007669"/>
    <property type="project" value="UniProtKB-SubCell"/>
</dbReference>
<dbReference type="GO" id="GO:1990138">
    <property type="term" value="P:neuron projection extension"/>
    <property type="evidence" value="ECO:0007669"/>
    <property type="project" value="TreeGrafter"/>
</dbReference>
<evidence type="ECO:0000313" key="12">
    <source>
        <dbReference type="Proteomes" id="UP001356427"/>
    </source>
</evidence>
<keyword evidence="6" id="KW-0472">Membrane</keyword>
<evidence type="ECO:0000256" key="6">
    <source>
        <dbReference type="ARBA" id="ARBA00023136"/>
    </source>
</evidence>
<evidence type="ECO:0000256" key="9">
    <source>
        <dbReference type="SAM" id="MobiDB-lite"/>
    </source>
</evidence>
<dbReference type="Pfam" id="PF13358">
    <property type="entry name" value="DDE_3"/>
    <property type="match status" value="1"/>
</dbReference>